<evidence type="ECO:0000256" key="2">
    <source>
        <dbReference type="ARBA" id="ARBA00022676"/>
    </source>
</evidence>
<feature type="transmembrane region" description="Helical" evidence="8">
    <location>
        <begin position="404"/>
        <end position="428"/>
    </location>
</feature>
<keyword evidence="7" id="KW-0325">Glycoprotein</keyword>
<evidence type="ECO:0000256" key="7">
    <source>
        <dbReference type="ARBA" id="ARBA00023180"/>
    </source>
</evidence>
<sequence>MNGKNRVYNVCRQCFTPNQPSWFIYKYFTTPGQPSWFVYVLASISFLVVAAATLTTLPFLLVGNFRLKDACYGFKACSSLQGKTGSIIAAVDVSKLTVNATVAFWSLFVFRYFRLAVNIVSYLKYKPSPIPANPSCTSRDVTVLIPTVENNDAFLTCARSICANRPAQLFVITVGQDMRDEIDNSLQGLRTEFPVVNMQVHYTEGANKRRQLDAVIPLIQTQLTCMVDATVIWGPRFFTSALAPLEDPNVCLVGTNKRVRRTRSAGLFASFWNFIGCLYLERHNFEVRAQNAISGEVFVISGRTSVIRTVVIQDPDFRVGFVNERFFLGMRGPLAADDDNFIVRWVLKRGGGIKFQYDDDARIDIAPIGEFPRFLSQCVRWARTTWRSNPAALKISHVWINQPYSVYSIYLASFLNFALLVDTLLLYLCYRTDYVGETNWTSIWLLVIWIVCSKMVKLITYFWREPRDLLFFPLYVLFAYYHSLIKLWALLTFWDVAWSGRQLDLDLEVE</sequence>
<evidence type="ECO:0000256" key="3">
    <source>
        <dbReference type="ARBA" id="ARBA00022679"/>
    </source>
</evidence>
<keyword evidence="4 8" id="KW-0812">Transmembrane</keyword>
<evidence type="ECO:0000256" key="8">
    <source>
        <dbReference type="SAM" id="Phobius"/>
    </source>
</evidence>
<keyword evidence="2" id="KW-0328">Glycosyltransferase</keyword>
<keyword evidence="6 8" id="KW-0472">Membrane</keyword>
<evidence type="ECO:0000256" key="1">
    <source>
        <dbReference type="ARBA" id="ARBA00004370"/>
    </source>
</evidence>
<dbReference type="PANTHER" id="PTHR47844:SF1">
    <property type="entry name" value="EXOSTOSIN-LIKE 2"/>
    <property type="match status" value="1"/>
</dbReference>
<feature type="transmembrane region" description="Helical" evidence="8">
    <location>
        <begin position="36"/>
        <end position="62"/>
    </location>
</feature>
<reference evidence="9 10" key="1">
    <citation type="submission" date="2024-02" db="EMBL/GenBank/DDBJ databases">
        <title>De novo assembly and annotation of 12 fungi associated with fruit tree decline syndrome in Ontario, Canada.</title>
        <authorList>
            <person name="Sulman M."/>
            <person name="Ellouze W."/>
            <person name="Ilyukhin E."/>
        </authorList>
    </citation>
    <scope>NUCLEOTIDE SEQUENCE [LARGE SCALE GENOMIC DNA]</scope>
    <source>
        <strain evidence="9 10">M169</strain>
    </source>
</reference>
<dbReference type="InterPro" id="IPR052427">
    <property type="entry name" value="Glycosyltrans_GT2/GT47"/>
</dbReference>
<keyword evidence="3" id="KW-0808">Transferase</keyword>
<feature type="transmembrane region" description="Helical" evidence="8">
    <location>
        <begin position="470"/>
        <end position="494"/>
    </location>
</feature>
<evidence type="ECO:0000313" key="9">
    <source>
        <dbReference type="EMBL" id="KAK7715539.1"/>
    </source>
</evidence>
<dbReference type="Pfam" id="PF13641">
    <property type="entry name" value="Glyco_tranf_2_3"/>
    <property type="match status" value="1"/>
</dbReference>
<keyword evidence="10" id="KW-1185">Reference proteome</keyword>
<comment type="subcellular location">
    <subcellularLocation>
        <location evidence="1">Membrane</location>
    </subcellularLocation>
</comment>
<dbReference type="Proteomes" id="UP001430848">
    <property type="component" value="Unassembled WGS sequence"/>
</dbReference>
<feature type="transmembrane region" description="Helical" evidence="8">
    <location>
        <begin position="440"/>
        <end position="463"/>
    </location>
</feature>
<evidence type="ECO:0000313" key="10">
    <source>
        <dbReference type="Proteomes" id="UP001430848"/>
    </source>
</evidence>
<dbReference type="Gene3D" id="3.90.550.10">
    <property type="entry name" value="Spore Coat Polysaccharide Biosynthesis Protein SpsA, Chain A"/>
    <property type="match status" value="1"/>
</dbReference>
<name>A0ABR1NTZ2_DIAER</name>
<evidence type="ECO:0000256" key="6">
    <source>
        <dbReference type="ARBA" id="ARBA00023136"/>
    </source>
</evidence>
<evidence type="ECO:0000256" key="5">
    <source>
        <dbReference type="ARBA" id="ARBA00022989"/>
    </source>
</evidence>
<protein>
    <recommendedName>
        <fullName evidence="11">Capsule polysaccharide synthase Cps1</fullName>
    </recommendedName>
</protein>
<comment type="caution">
    <text evidence="9">The sequence shown here is derived from an EMBL/GenBank/DDBJ whole genome shotgun (WGS) entry which is preliminary data.</text>
</comment>
<accession>A0ABR1NTZ2</accession>
<evidence type="ECO:0000256" key="4">
    <source>
        <dbReference type="ARBA" id="ARBA00022692"/>
    </source>
</evidence>
<gene>
    <name evidence="9" type="ORF">SLS63_011444</name>
</gene>
<dbReference type="PANTHER" id="PTHR47844">
    <property type="entry name" value="SYNTHASE CPS1, PUTATIVE (AFU_ORTHOLOGUE AFUA_7G02500)-RELATED"/>
    <property type="match status" value="1"/>
</dbReference>
<dbReference type="SUPFAM" id="SSF53448">
    <property type="entry name" value="Nucleotide-diphospho-sugar transferases"/>
    <property type="match status" value="1"/>
</dbReference>
<dbReference type="InterPro" id="IPR029044">
    <property type="entry name" value="Nucleotide-diphossugar_trans"/>
</dbReference>
<organism evidence="9 10">
    <name type="scientific">Diaporthe eres</name>
    <name type="common">Phomopsis oblonga</name>
    <dbReference type="NCBI Taxonomy" id="83184"/>
    <lineage>
        <taxon>Eukaryota</taxon>
        <taxon>Fungi</taxon>
        <taxon>Dikarya</taxon>
        <taxon>Ascomycota</taxon>
        <taxon>Pezizomycotina</taxon>
        <taxon>Sordariomycetes</taxon>
        <taxon>Sordariomycetidae</taxon>
        <taxon>Diaporthales</taxon>
        <taxon>Diaporthaceae</taxon>
        <taxon>Diaporthe</taxon>
        <taxon>Diaporthe eres species complex</taxon>
    </lineage>
</organism>
<keyword evidence="5 8" id="KW-1133">Transmembrane helix</keyword>
<dbReference type="EMBL" id="JAKNSF020000109">
    <property type="protein sequence ID" value="KAK7715539.1"/>
    <property type="molecule type" value="Genomic_DNA"/>
</dbReference>
<evidence type="ECO:0008006" key="11">
    <source>
        <dbReference type="Google" id="ProtNLM"/>
    </source>
</evidence>
<proteinExistence type="predicted"/>